<evidence type="ECO:0000313" key="3">
    <source>
        <dbReference type="Proteomes" id="UP000266841"/>
    </source>
</evidence>
<accession>K0S698</accession>
<sequence length="321" mass="35692">MAAAMAEGPMPGPLDTDAPSDREKVCERLCDKIRSTQLATGKRKPTSRERRIQKLLQDANNILDRAVHCFYGKPLTRQDDAMPSEHARLQESMRQLTNQHTKECQDLLGVVSALLTVGEEDIQSEESLAAGVHFVMNQLSLKAAVHRHGNQAEGAASKEMLQMHHREVYRPVRQSHLTREERHSAVEAIMTVKEKMKGTVIEKLKGRLCADGRKQRGTLEKGEAASPTVHLDSIMITTTVDAMEGRDVAVADLPGAFLSVNMDEAGEDAVHMVLRGQVAELMVTTAPEIYRDYIEYDRSGKAILYVRLQRALYGLLKSALL</sequence>
<evidence type="ECO:0000256" key="1">
    <source>
        <dbReference type="SAM" id="MobiDB-lite"/>
    </source>
</evidence>
<feature type="non-terminal residue" evidence="2">
    <location>
        <position position="321"/>
    </location>
</feature>
<proteinExistence type="predicted"/>
<dbReference type="Proteomes" id="UP000266841">
    <property type="component" value="Unassembled WGS sequence"/>
</dbReference>
<organism evidence="2 3">
    <name type="scientific">Thalassiosira oceanica</name>
    <name type="common">Marine diatom</name>
    <dbReference type="NCBI Taxonomy" id="159749"/>
    <lineage>
        <taxon>Eukaryota</taxon>
        <taxon>Sar</taxon>
        <taxon>Stramenopiles</taxon>
        <taxon>Ochrophyta</taxon>
        <taxon>Bacillariophyta</taxon>
        <taxon>Coscinodiscophyceae</taxon>
        <taxon>Thalassiosirophycidae</taxon>
        <taxon>Thalassiosirales</taxon>
        <taxon>Thalassiosiraceae</taxon>
        <taxon>Thalassiosira</taxon>
    </lineage>
</organism>
<feature type="region of interest" description="Disordered" evidence="1">
    <location>
        <begin position="1"/>
        <end position="22"/>
    </location>
</feature>
<evidence type="ECO:0000313" key="2">
    <source>
        <dbReference type="EMBL" id="EJK61608.1"/>
    </source>
</evidence>
<reference evidence="2 3" key="1">
    <citation type="journal article" date="2012" name="Genome Biol.">
        <title>Genome and low-iron response of an oceanic diatom adapted to chronic iron limitation.</title>
        <authorList>
            <person name="Lommer M."/>
            <person name="Specht M."/>
            <person name="Roy A.S."/>
            <person name="Kraemer L."/>
            <person name="Andreson R."/>
            <person name="Gutowska M.A."/>
            <person name="Wolf J."/>
            <person name="Bergner S.V."/>
            <person name="Schilhabel M.B."/>
            <person name="Klostermeier U.C."/>
            <person name="Beiko R.G."/>
            <person name="Rosenstiel P."/>
            <person name="Hippler M."/>
            <person name="Laroche J."/>
        </authorList>
    </citation>
    <scope>NUCLEOTIDE SEQUENCE [LARGE SCALE GENOMIC DNA]</scope>
    <source>
        <strain evidence="2 3">CCMP1005</strain>
    </source>
</reference>
<keyword evidence="3" id="KW-1185">Reference proteome</keyword>
<name>K0S698_THAOC</name>
<dbReference type="AlphaFoldDB" id="K0S698"/>
<comment type="caution">
    <text evidence="2">The sequence shown here is derived from an EMBL/GenBank/DDBJ whole genome shotgun (WGS) entry which is preliminary data.</text>
</comment>
<gene>
    <name evidence="2" type="ORF">THAOC_17873</name>
</gene>
<dbReference type="OrthoDB" id="53077at2759"/>
<dbReference type="EMBL" id="AGNL01019753">
    <property type="protein sequence ID" value="EJK61608.1"/>
    <property type="molecule type" value="Genomic_DNA"/>
</dbReference>
<protein>
    <submittedName>
        <fullName evidence="2">Uncharacterized protein</fullName>
    </submittedName>
</protein>